<sequence length="291" mass="34094">MRWVFEEIAASHLNTEQILKAVRLKGLKCSKNNFWVALRNPAYCGKIFIPKYKEEEAFYVPAQHEPLISEALFFEVQDVLDGRKKKQRTKKFSDENLPLRGFLICPKCGRKLTSSASKGRKLHYHYYHCISSCGCRYKADVANKALESEIKKYMPRREVRALFKEVIKRAVKQYGSSANVEKDRIKKQIELFSEKIKTARELMFSKEITPQEYRESKAEFEQELTRLEARLTNIPQNENSIDIDAALENAFQLGDRYQQEDVEQKRKIISSIFPENLVFDGELYRTTKLMK</sequence>
<dbReference type="EMBL" id="RMBX01000002">
    <property type="protein sequence ID" value="RPD42605.1"/>
    <property type="molecule type" value="Genomic_DNA"/>
</dbReference>
<dbReference type="OrthoDB" id="9815006at2"/>
<dbReference type="AlphaFoldDB" id="A0A3N4MGP7"/>
<dbReference type="PROSITE" id="PS51737">
    <property type="entry name" value="RECOMBINASE_DNA_BIND"/>
    <property type="match status" value="1"/>
</dbReference>
<dbReference type="PANTHER" id="PTHR30461:SF2">
    <property type="entry name" value="SERINE RECOMBINASE PINE-RELATED"/>
    <property type="match status" value="1"/>
</dbReference>
<proteinExistence type="predicted"/>
<comment type="caution">
    <text evidence="4">The sequence shown here is derived from an EMBL/GenBank/DDBJ whole genome shotgun (WGS) entry which is preliminary data.</text>
</comment>
<dbReference type="InterPro" id="IPR050639">
    <property type="entry name" value="SSR_resolvase"/>
</dbReference>
<keyword evidence="1" id="KW-0238">DNA-binding</keyword>
<dbReference type="Proteomes" id="UP000279089">
    <property type="component" value="Unassembled WGS sequence"/>
</dbReference>
<protein>
    <recommendedName>
        <fullName evidence="3">Recombinase domain-containing protein</fullName>
    </recommendedName>
</protein>
<name>A0A3N4MGP7_9BACT</name>
<dbReference type="GO" id="GO:0003677">
    <property type="term" value="F:DNA binding"/>
    <property type="evidence" value="ECO:0007669"/>
    <property type="project" value="UniProtKB-KW"/>
</dbReference>
<keyword evidence="5" id="KW-1185">Reference proteome</keyword>
<dbReference type="Gene3D" id="3.90.1750.20">
    <property type="entry name" value="Putative Large Serine Recombinase, Chain B, Domain 2"/>
    <property type="match status" value="1"/>
</dbReference>
<keyword evidence="2" id="KW-0233">DNA recombination</keyword>
<organism evidence="4 5">
    <name type="scientific">Chitinophaga barathri</name>
    <dbReference type="NCBI Taxonomy" id="1647451"/>
    <lineage>
        <taxon>Bacteria</taxon>
        <taxon>Pseudomonadati</taxon>
        <taxon>Bacteroidota</taxon>
        <taxon>Chitinophagia</taxon>
        <taxon>Chitinophagales</taxon>
        <taxon>Chitinophagaceae</taxon>
        <taxon>Chitinophaga</taxon>
    </lineage>
</organism>
<evidence type="ECO:0000256" key="2">
    <source>
        <dbReference type="ARBA" id="ARBA00023172"/>
    </source>
</evidence>
<reference evidence="5" key="1">
    <citation type="submission" date="2018-11" db="EMBL/GenBank/DDBJ databases">
        <title>Chitinophaga lutea sp.nov., isolate from arsenic contaminated soil.</title>
        <authorList>
            <person name="Zong Y."/>
        </authorList>
    </citation>
    <scope>NUCLEOTIDE SEQUENCE [LARGE SCALE GENOMIC DNA]</scope>
    <source>
        <strain evidence="5">YLT18</strain>
    </source>
</reference>
<dbReference type="InterPro" id="IPR038109">
    <property type="entry name" value="DNA_bind_recomb_sf"/>
</dbReference>
<accession>A0A3N4MGP7</accession>
<feature type="domain" description="Recombinase" evidence="3">
    <location>
        <begin position="1"/>
        <end position="86"/>
    </location>
</feature>
<dbReference type="GO" id="GO:0000150">
    <property type="term" value="F:DNA strand exchange activity"/>
    <property type="evidence" value="ECO:0007669"/>
    <property type="project" value="InterPro"/>
</dbReference>
<dbReference type="PANTHER" id="PTHR30461">
    <property type="entry name" value="DNA-INVERTASE FROM LAMBDOID PROPHAGE"/>
    <property type="match status" value="1"/>
</dbReference>
<evidence type="ECO:0000313" key="4">
    <source>
        <dbReference type="EMBL" id="RPD42605.1"/>
    </source>
</evidence>
<dbReference type="Pfam" id="PF07508">
    <property type="entry name" value="Recombinase"/>
    <property type="match status" value="1"/>
</dbReference>
<dbReference type="Pfam" id="PF13408">
    <property type="entry name" value="Zn_ribbon_recom"/>
    <property type="match status" value="1"/>
</dbReference>
<evidence type="ECO:0000259" key="3">
    <source>
        <dbReference type="PROSITE" id="PS51737"/>
    </source>
</evidence>
<evidence type="ECO:0000256" key="1">
    <source>
        <dbReference type="ARBA" id="ARBA00023125"/>
    </source>
</evidence>
<gene>
    <name evidence="4" type="ORF">EG028_05390</name>
</gene>
<dbReference type="InterPro" id="IPR025827">
    <property type="entry name" value="Zn_ribbon_recom_dom"/>
</dbReference>
<dbReference type="InterPro" id="IPR011109">
    <property type="entry name" value="DNA_bind_recombinase_dom"/>
</dbReference>
<evidence type="ECO:0000313" key="5">
    <source>
        <dbReference type="Proteomes" id="UP000279089"/>
    </source>
</evidence>